<organism evidence="8">
    <name type="scientific">bioreactor metagenome</name>
    <dbReference type="NCBI Taxonomy" id="1076179"/>
    <lineage>
        <taxon>unclassified sequences</taxon>
        <taxon>metagenomes</taxon>
        <taxon>ecological metagenomes</taxon>
    </lineage>
</organism>
<dbReference type="GO" id="GO:0004673">
    <property type="term" value="F:protein histidine kinase activity"/>
    <property type="evidence" value="ECO:0007669"/>
    <property type="project" value="UniProtKB-EC"/>
</dbReference>
<dbReference type="PANTHER" id="PTHR44936">
    <property type="entry name" value="SENSOR PROTEIN CREC"/>
    <property type="match status" value="1"/>
</dbReference>
<gene>
    <name evidence="8" type="primary">kdpD_35</name>
    <name evidence="8" type="ORF">SDC9_168707</name>
</gene>
<evidence type="ECO:0000256" key="3">
    <source>
        <dbReference type="ARBA" id="ARBA00022679"/>
    </source>
</evidence>
<evidence type="ECO:0000256" key="2">
    <source>
        <dbReference type="ARBA" id="ARBA00012438"/>
    </source>
</evidence>
<protein>
    <recommendedName>
        <fullName evidence="2">histidine kinase</fullName>
        <ecNumber evidence="2">2.7.13.3</ecNumber>
    </recommendedName>
</protein>
<dbReference type="EMBL" id="VSSQ01069289">
    <property type="protein sequence ID" value="MPN21328.1"/>
    <property type="molecule type" value="Genomic_DNA"/>
</dbReference>
<evidence type="ECO:0000256" key="1">
    <source>
        <dbReference type="ARBA" id="ARBA00000085"/>
    </source>
</evidence>
<dbReference type="PRINTS" id="PR00344">
    <property type="entry name" value="BCTRLSENSOR"/>
</dbReference>
<keyword evidence="3 8" id="KW-0808">Transferase</keyword>
<dbReference type="EC" id="2.7.13.3" evidence="2"/>
<dbReference type="SMART" id="SM00387">
    <property type="entry name" value="HATPase_c"/>
    <property type="match status" value="1"/>
</dbReference>
<dbReference type="InterPro" id="IPR050980">
    <property type="entry name" value="2C_sensor_his_kinase"/>
</dbReference>
<keyword evidence="6" id="KW-0067">ATP-binding</keyword>
<dbReference type="Gene3D" id="3.30.565.10">
    <property type="entry name" value="Histidine kinase-like ATPase, C-terminal domain"/>
    <property type="match status" value="1"/>
</dbReference>
<evidence type="ECO:0000256" key="5">
    <source>
        <dbReference type="ARBA" id="ARBA00022777"/>
    </source>
</evidence>
<dbReference type="GO" id="GO:0005524">
    <property type="term" value="F:ATP binding"/>
    <property type="evidence" value="ECO:0007669"/>
    <property type="project" value="UniProtKB-KW"/>
</dbReference>
<proteinExistence type="predicted"/>
<keyword evidence="4" id="KW-0547">Nucleotide-binding</keyword>
<dbReference type="Pfam" id="PF02518">
    <property type="entry name" value="HATPase_c"/>
    <property type="match status" value="1"/>
</dbReference>
<reference evidence="8" key="1">
    <citation type="submission" date="2019-08" db="EMBL/GenBank/DDBJ databases">
        <authorList>
            <person name="Kucharzyk K."/>
            <person name="Murdoch R.W."/>
            <person name="Higgins S."/>
            <person name="Loffler F."/>
        </authorList>
    </citation>
    <scope>NUCLEOTIDE SEQUENCE</scope>
</reference>
<dbReference type="AlphaFoldDB" id="A0A645G392"/>
<name>A0A645G392_9ZZZZ</name>
<dbReference type="PROSITE" id="PS50109">
    <property type="entry name" value="HIS_KIN"/>
    <property type="match status" value="1"/>
</dbReference>
<keyword evidence="5" id="KW-0418">Kinase</keyword>
<dbReference type="InterPro" id="IPR004358">
    <property type="entry name" value="Sig_transdc_His_kin-like_C"/>
</dbReference>
<sequence>MGIAFSDIVDNAVKYAVAGEIMLSAKLDAQGDLLISVSDEGPGLSSEMTGRIFNLYERGEQGAKTPGFGLGLWVARRVAVLHGGDLSVSTSEKGGACFTLKLSRRFE</sequence>
<accession>A0A645G392</accession>
<evidence type="ECO:0000256" key="4">
    <source>
        <dbReference type="ARBA" id="ARBA00022741"/>
    </source>
</evidence>
<dbReference type="InterPro" id="IPR005467">
    <property type="entry name" value="His_kinase_dom"/>
</dbReference>
<comment type="caution">
    <text evidence="8">The sequence shown here is derived from an EMBL/GenBank/DDBJ whole genome shotgun (WGS) entry which is preliminary data.</text>
</comment>
<feature type="domain" description="Histidine kinase" evidence="7">
    <location>
        <begin position="1"/>
        <end position="106"/>
    </location>
</feature>
<dbReference type="CDD" id="cd00075">
    <property type="entry name" value="HATPase"/>
    <property type="match status" value="1"/>
</dbReference>
<dbReference type="SUPFAM" id="SSF55874">
    <property type="entry name" value="ATPase domain of HSP90 chaperone/DNA topoisomerase II/histidine kinase"/>
    <property type="match status" value="1"/>
</dbReference>
<dbReference type="InterPro" id="IPR036890">
    <property type="entry name" value="HATPase_C_sf"/>
</dbReference>
<evidence type="ECO:0000256" key="6">
    <source>
        <dbReference type="ARBA" id="ARBA00022840"/>
    </source>
</evidence>
<evidence type="ECO:0000259" key="7">
    <source>
        <dbReference type="PROSITE" id="PS50109"/>
    </source>
</evidence>
<dbReference type="InterPro" id="IPR003594">
    <property type="entry name" value="HATPase_dom"/>
</dbReference>
<dbReference type="PANTHER" id="PTHR44936:SF10">
    <property type="entry name" value="SENSOR PROTEIN RSTB"/>
    <property type="match status" value="1"/>
</dbReference>
<evidence type="ECO:0000313" key="8">
    <source>
        <dbReference type="EMBL" id="MPN21328.1"/>
    </source>
</evidence>
<comment type="catalytic activity">
    <reaction evidence="1">
        <text>ATP + protein L-histidine = ADP + protein N-phospho-L-histidine.</text>
        <dbReference type="EC" id="2.7.13.3"/>
    </reaction>
</comment>